<feature type="binding site" evidence="12">
    <location>
        <position position="22"/>
    </location>
    <ligand>
        <name>substrate</name>
    </ligand>
</feature>
<comment type="catalytic activity">
    <reaction evidence="1 11">
        <text>3-deoxy-alpha-D-manno-2-octulosonate-8-phosphate + H2O = 3-deoxy-alpha-D-manno-oct-2-ulosonate + phosphate</text>
        <dbReference type="Rhea" id="RHEA:11500"/>
        <dbReference type="ChEBI" id="CHEBI:15377"/>
        <dbReference type="ChEBI" id="CHEBI:43474"/>
        <dbReference type="ChEBI" id="CHEBI:85985"/>
        <dbReference type="ChEBI" id="CHEBI:85986"/>
        <dbReference type="EC" id="3.1.3.45"/>
    </reaction>
</comment>
<feature type="binding site" evidence="12">
    <location>
        <position position="113"/>
    </location>
    <ligand>
        <name>Mg(2+)</name>
        <dbReference type="ChEBI" id="CHEBI:18420"/>
    </ligand>
</feature>
<dbReference type="SUPFAM" id="SSF56784">
    <property type="entry name" value="HAD-like"/>
    <property type="match status" value="1"/>
</dbReference>
<dbReference type="InterPro" id="IPR010023">
    <property type="entry name" value="KdsC_fam"/>
</dbReference>
<dbReference type="Gene3D" id="3.40.50.1000">
    <property type="entry name" value="HAD superfamily/HAD-like"/>
    <property type="match status" value="1"/>
</dbReference>
<dbReference type="CDD" id="cd01630">
    <property type="entry name" value="HAD_KDO-like"/>
    <property type="match status" value="1"/>
</dbReference>
<dbReference type="AlphaFoldDB" id="A0A7D4TEW1"/>
<evidence type="ECO:0000256" key="12">
    <source>
        <dbReference type="PIRSR" id="PIRSR006118-2"/>
    </source>
</evidence>
<accession>A0A7D4TEW1</accession>
<protein>
    <recommendedName>
        <fullName evidence="6 11">3-deoxy-D-manno-octulosonate 8-phosphate phosphatase KdsC</fullName>
        <ecNumber evidence="5 11">3.1.3.45</ecNumber>
    </recommendedName>
    <alternativeName>
        <fullName evidence="10 11">KDO 8-P phosphatase</fullName>
    </alternativeName>
</protein>
<dbReference type="SFLD" id="SFLDG01138">
    <property type="entry name" value="C1.6.2:_Deoxy-d-mannose-octulo"/>
    <property type="match status" value="1"/>
</dbReference>
<evidence type="ECO:0000256" key="6">
    <source>
        <dbReference type="ARBA" id="ARBA00020092"/>
    </source>
</evidence>
<evidence type="ECO:0000256" key="2">
    <source>
        <dbReference type="ARBA" id="ARBA00001946"/>
    </source>
</evidence>
<evidence type="ECO:0000256" key="11">
    <source>
        <dbReference type="PIRNR" id="PIRNR006118"/>
    </source>
</evidence>
<feature type="binding site" evidence="12">
    <location>
        <position position="20"/>
    </location>
    <ligand>
        <name>Mg(2+)</name>
        <dbReference type="ChEBI" id="CHEBI:18420"/>
    </ligand>
</feature>
<evidence type="ECO:0000313" key="14">
    <source>
        <dbReference type="Proteomes" id="UP000504724"/>
    </source>
</evidence>
<dbReference type="GO" id="GO:0008781">
    <property type="term" value="F:N-acylneuraminate cytidylyltransferase activity"/>
    <property type="evidence" value="ECO:0007669"/>
    <property type="project" value="TreeGrafter"/>
</dbReference>
<evidence type="ECO:0000256" key="10">
    <source>
        <dbReference type="ARBA" id="ARBA00031051"/>
    </source>
</evidence>
<dbReference type="EC" id="3.1.3.45" evidence="5 11"/>
<dbReference type="GO" id="GO:0019143">
    <property type="term" value="F:3-deoxy-manno-octulosonate-8-phosphatase activity"/>
    <property type="evidence" value="ECO:0007669"/>
    <property type="project" value="UniProtKB-UniRule"/>
</dbReference>
<dbReference type="SFLD" id="SFLDG01136">
    <property type="entry name" value="C1.6:_Phosphoserine_Phosphatas"/>
    <property type="match status" value="1"/>
</dbReference>
<evidence type="ECO:0000313" key="13">
    <source>
        <dbReference type="EMBL" id="QKI89747.1"/>
    </source>
</evidence>
<dbReference type="PANTHER" id="PTHR21485">
    <property type="entry name" value="HAD SUPERFAMILY MEMBERS CMAS AND KDSC"/>
    <property type="match status" value="1"/>
</dbReference>
<sequence>MQIAADIAAKAKKIKFLILDVDGVMTDNRLYYSDDGQEIKSFYTRDGHGMVLLKKSGVDIGIITGRKSNLVAKRCQDLKIEHLYQGVPDKLPSFLELVEKLGLELEQIAYIGDDILDLPILMRVGFSVTPADGEEEVKTRVDYTSSYIGGKGVVREVCEIIMRSQDTWQQHMDFYMRGLAE</sequence>
<comment type="subunit">
    <text evidence="4 11">Homotetramer.</text>
</comment>
<dbReference type="SFLD" id="SFLDS00003">
    <property type="entry name" value="Haloacid_Dehalogenase"/>
    <property type="match status" value="1"/>
</dbReference>
<dbReference type="KEGG" id="txa:HQN79_09275"/>
<evidence type="ECO:0000256" key="9">
    <source>
        <dbReference type="ARBA" id="ARBA00022842"/>
    </source>
</evidence>
<dbReference type="PIRSF" id="PIRSF006118">
    <property type="entry name" value="KDO8-P_Ptase"/>
    <property type="match status" value="1"/>
</dbReference>
<evidence type="ECO:0000256" key="5">
    <source>
        <dbReference type="ARBA" id="ARBA00013066"/>
    </source>
</evidence>
<dbReference type="FunFam" id="3.40.50.1000:FF:000029">
    <property type="entry name" value="3-deoxy-D-manno-octulosonate 8-phosphate phosphatase KdsC"/>
    <property type="match status" value="1"/>
</dbReference>
<dbReference type="RefSeq" id="WP_173285838.1">
    <property type="nucleotide sequence ID" value="NZ_CP054020.1"/>
</dbReference>
<keyword evidence="8 11" id="KW-0378">Hydrolase</keyword>
<dbReference type="InterPro" id="IPR023214">
    <property type="entry name" value="HAD_sf"/>
</dbReference>
<dbReference type="NCBIfam" id="TIGR01670">
    <property type="entry name" value="KdsC-phosphatas"/>
    <property type="match status" value="1"/>
</dbReference>
<organism evidence="13 14">
    <name type="scientific">Thiomicrorhabdus xiamenensis</name>
    <dbReference type="NCBI Taxonomy" id="2739063"/>
    <lineage>
        <taxon>Bacteria</taxon>
        <taxon>Pseudomonadati</taxon>
        <taxon>Pseudomonadota</taxon>
        <taxon>Gammaproteobacteria</taxon>
        <taxon>Thiotrichales</taxon>
        <taxon>Piscirickettsiaceae</taxon>
        <taxon>Thiomicrorhabdus</taxon>
    </lineage>
</organism>
<name>A0A7D4TEW1_9GAMM</name>
<comment type="function">
    <text evidence="11">Catalyzes the hydrolysis of 3-deoxy-D-manno-octulosonate 8-phosphate (KDO 8-P) to 3-deoxy-D-manno-octulosonate (KDO) and inorganic phosphate.</text>
</comment>
<comment type="cofactor">
    <cofactor evidence="2 11 12">
        <name>Mg(2+)</name>
        <dbReference type="ChEBI" id="CHEBI:18420"/>
    </cofactor>
</comment>
<evidence type="ECO:0000256" key="4">
    <source>
        <dbReference type="ARBA" id="ARBA00011881"/>
    </source>
</evidence>
<keyword evidence="9 11" id="KW-0460">Magnesium</keyword>
<dbReference type="Proteomes" id="UP000504724">
    <property type="component" value="Chromosome"/>
</dbReference>
<evidence type="ECO:0000256" key="3">
    <source>
        <dbReference type="ARBA" id="ARBA00005893"/>
    </source>
</evidence>
<keyword evidence="14" id="KW-1185">Reference proteome</keyword>
<reference evidence="13 14" key="1">
    <citation type="submission" date="2020-05" db="EMBL/GenBank/DDBJ databases">
        <title>Thiomicrorhabdus sediminis sp.nov. and Thiomicrorhabdus xiamenensis sp.nov., novel sulfur-oxidizing bacteria isolated from coastal sediment.</title>
        <authorList>
            <person name="Liu X."/>
        </authorList>
    </citation>
    <scope>NUCLEOTIDE SEQUENCE [LARGE SCALE GENOMIC DNA]</scope>
    <source>
        <strain evidence="13 14">G2</strain>
    </source>
</reference>
<dbReference type="GO" id="GO:0009103">
    <property type="term" value="P:lipopolysaccharide biosynthetic process"/>
    <property type="evidence" value="ECO:0007669"/>
    <property type="project" value="UniProtKB-UniRule"/>
</dbReference>
<evidence type="ECO:0000256" key="7">
    <source>
        <dbReference type="ARBA" id="ARBA00022723"/>
    </source>
</evidence>
<keyword evidence="7 11" id="KW-0479">Metal-binding</keyword>
<dbReference type="Pfam" id="PF08282">
    <property type="entry name" value="Hydrolase_3"/>
    <property type="match status" value="1"/>
</dbReference>
<comment type="similarity">
    <text evidence="3 11">Belongs to the KdsC family.</text>
</comment>
<keyword evidence="11" id="KW-0448">Lipopolysaccharide biosynthesis</keyword>
<dbReference type="InterPro" id="IPR050793">
    <property type="entry name" value="CMP-NeuNAc_synthase"/>
</dbReference>
<dbReference type="PANTHER" id="PTHR21485:SF3">
    <property type="entry name" value="N-ACYLNEURAMINATE CYTIDYLYLTRANSFERASE"/>
    <property type="match status" value="1"/>
</dbReference>
<gene>
    <name evidence="13" type="ORF">HQN79_09275</name>
</gene>
<evidence type="ECO:0000256" key="8">
    <source>
        <dbReference type="ARBA" id="ARBA00022801"/>
    </source>
</evidence>
<proteinExistence type="inferred from homology"/>
<dbReference type="InterPro" id="IPR036412">
    <property type="entry name" value="HAD-like_sf"/>
</dbReference>
<dbReference type="EMBL" id="CP054020">
    <property type="protein sequence ID" value="QKI89747.1"/>
    <property type="molecule type" value="Genomic_DNA"/>
</dbReference>
<evidence type="ECO:0000256" key="1">
    <source>
        <dbReference type="ARBA" id="ARBA00000898"/>
    </source>
</evidence>
<dbReference type="GO" id="GO:0046872">
    <property type="term" value="F:metal ion binding"/>
    <property type="evidence" value="ECO:0007669"/>
    <property type="project" value="UniProtKB-UniRule"/>
</dbReference>